<accession>A0A941F6Z1</accession>
<dbReference type="Pfam" id="PF00560">
    <property type="entry name" value="LRR_1"/>
    <property type="match status" value="2"/>
</dbReference>
<dbReference type="NCBIfam" id="TIGR04183">
    <property type="entry name" value="Por_Secre_tail"/>
    <property type="match status" value="1"/>
</dbReference>
<dbReference type="RefSeq" id="WP_212192913.1">
    <property type="nucleotide sequence ID" value="NZ_JAGTAR010000042.1"/>
</dbReference>
<dbReference type="EMBL" id="JAGTAR010000042">
    <property type="protein sequence ID" value="MBR8537888.1"/>
    <property type="molecule type" value="Genomic_DNA"/>
</dbReference>
<evidence type="ECO:0000259" key="3">
    <source>
        <dbReference type="Pfam" id="PF18962"/>
    </source>
</evidence>
<evidence type="ECO:0000313" key="5">
    <source>
        <dbReference type="Proteomes" id="UP000679220"/>
    </source>
</evidence>
<organism evidence="4 5">
    <name type="scientific">Carboxylicivirga sediminis</name>
    <dbReference type="NCBI Taxonomy" id="2006564"/>
    <lineage>
        <taxon>Bacteria</taxon>
        <taxon>Pseudomonadati</taxon>
        <taxon>Bacteroidota</taxon>
        <taxon>Bacteroidia</taxon>
        <taxon>Marinilabiliales</taxon>
        <taxon>Marinilabiliaceae</taxon>
        <taxon>Carboxylicivirga</taxon>
    </lineage>
</organism>
<dbReference type="Pfam" id="PF18962">
    <property type="entry name" value="Por_Secre_tail"/>
    <property type="match status" value="1"/>
</dbReference>
<feature type="signal peptide" evidence="2">
    <location>
        <begin position="1"/>
        <end position="20"/>
    </location>
</feature>
<reference evidence="4" key="1">
    <citation type="journal article" date="2018" name="Int. J. Syst. Evol. Microbiol.">
        <title>Carboxylicivirga sediminis sp. nov., isolated from coastal sediment.</title>
        <authorList>
            <person name="Wang F.Q."/>
            <person name="Ren L.H."/>
            <person name="Zou R.J."/>
            <person name="Sun Y.Z."/>
            <person name="Liu X.J."/>
            <person name="Jiang F."/>
            <person name="Liu L.J."/>
        </authorList>
    </citation>
    <scope>NUCLEOTIDE SEQUENCE</scope>
    <source>
        <strain evidence="4">JR1</strain>
    </source>
</reference>
<dbReference type="InterPro" id="IPR052592">
    <property type="entry name" value="LRR-RLK"/>
</dbReference>
<name>A0A941F6Z1_9BACT</name>
<evidence type="ECO:0000256" key="1">
    <source>
        <dbReference type="ARBA" id="ARBA00022737"/>
    </source>
</evidence>
<dbReference type="InterPro" id="IPR032675">
    <property type="entry name" value="LRR_dom_sf"/>
</dbReference>
<dbReference type="PANTHER" id="PTHR48054:SF82">
    <property type="entry name" value="LRR RECEPTOR-LIKE SERINE_THREONINE-PROTEIN KINASE FLS2"/>
    <property type="match status" value="1"/>
</dbReference>
<gene>
    <name evidence="4" type="ORF">KDU71_20115</name>
</gene>
<proteinExistence type="predicted"/>
<dbReference type="Gene3D" id="3.80.10.10">
    <property type="entry name" value="Ribonuclease Inhibitor"/>
    <property type="match status" value="1"/>
</dbReference>
<dbReference type="FunFam" id="3.80.10.10:FF:000383">
    <property type="entry name" value="Leucine-rich repeat receptor protein kinase EMS1"/>
    <property type="match status" value="1"/>
</dbReference>
<dbReference type="PANTHER" id="PTHR48054">
    <property type="entry name" value="RECEPTOR KINASE-LIKE PROTEIN XA21"/>
    <property type="match status" value="1"/>
</dbReference>
<evidence type="ECO:0000313" key="4">
    <source>
        <dbReference type="EMBL" id="MBR8537888.1"/>
    </source>
</evidence>
<dbReference type="Proteomes" id="UP000679220">
    <property type="component" value="Unassembled WGS sequence"/>
</dbReference>
<sequence>MKQKLLSAILYVIITPMLFAQVPQSERDALVTLFNSTDGHNWRDNSNWNSSKSVNEWLGITVKDGHVTEIELANNMLKGPLPKQIGEFPMLESLNLWKNNLNGTIPEELGNCTRLVELFLDENELTGAVPSSLRNLTAMTNFWLDGNQLSGDITGFFSEWTQLVYFGIGGGNDFTGYLDLSQNPSLIACWINDSNISGLNIKNGNNINIPNDHFQAHNSPNLTCVIVDDTQYSVANWLNIDDKSLFVNSEAECNTTSIENEKLETPSVYPNPTTGVVYINSSEPIDLVRVYDILGQKIIERVQQGTIDLSSYGNGIYFIVVERSDRAKYTFKVLKK</sequence>
<dbReference type="AlphaFoldDB" id="A0A941F6Z1"/>
<keyword evidence="5" id="KW-1185">Reference proteome</keyword>
<dbReference type="InterPro" id="IPR001611">
    <property type="entry name" value="Leu-rich_rpt"/>
</dbReference>
<evidence type="ECO:0000256" key="2">
    <source>
        <dbReference type="SAM" id="SignalP"/>
    </source>
</evidence>
<protein>
    <submittedName>
        <fullName evidence="4">T9SS type A sorting domain-containing protein</fullName>
    </submittedName>
</protein>
<keyword evidence="1" id="KW-0677">Repeat</keyword>
<keyword evidence="2" id="KW-0732">Signal</keyword>
<reference evidence="4" key="2">
    <citation type="submission" date="2021-04" db="EMBL/GenBank/DDBJ databases">
        <authorList>
            <person name="Zhang T."/>
            <person name="Zhang Y."/>
            <person name="Lu D."/>
            <person name="Zuo D."/>
            <person name="Du Z."/>
        </authorList>
    </citation>
    <scope>NUCLEOTIDE SEQUENCE</scope>
    <source>
        <strain evidence="4">JR1</strain>
    </source>
</reference>
<comment type="caution">
    <text evidence="4">The sequence shown here is derived from an EMBL/GenBank/DDBJ whole genome shotgun (WGS) entry which is preliminary data.</text>
</comment>
<feature type="chain" id="PRO_5037122177" evidence="2">
    <location>
        <begin position="21"/>
        <end position="336"/>
    </location>
</feature>
<dbReference type="InterPro" id="IPR026444">
    <property type="entry name" value="Secre_tail"/>
</dbReference>
<dbReference type="SUPFAM" id="SSF52058">
    <property type="entry name" value="L domain-like"/>
    <property type="match status" value="1"/>
</dbReference>
<feature type="domain" description="Secretion system C-terminal sorting" evidence="3">
    <location>
        <begin position="268"/>
        <end position="327"/>
    </location>
</feature>